<dbReference type="KEGG" id="fcy:FRACYDRAFT_162037"/>
<reference evidence="3 4" key="1">
    <citation type="submission" date="2016-09" db="EMBL/GenBank/DDBJ databases">
        <title>Extensive genetic diversity and differential bi-allelic expression allows diatom success in the polar Southern Ocean.</title>
        <authorList>
            <consortium name="DOE Joint Genome Institute"/>
            <person name="Mock T."/>
            <person name="Otillar R.P."/>
            <person name="Strauss J."/>
            <person name="Dupont C."/>
            <person name="Frickenhaus S."/>
            <person name="Maumus F."/>
            <person name="Mcmullan M."/>
            <person name="Sanges R."/>
            <person name="Schmutz J."/>
            <person name="Toseland A."/>
            <person name="Valas R."/>
            <person name="Veluchamy A."/>
            <person name="Ward B.J."/>
            <person name="Allen A."/>
            <person name="Barry K."/>
            <person name="Falciatore A."/>
            <person name="Ferrante M."/>
            <person name="Fortunato A.E."/>
            <person name="Gloeckner G."/>
            <person name="Gruber A."/>
            <person name="Hipkin R."/>
            <person name="Janech M."/>
            <person name="Kroth P."/>
            <person name="Leese F."/>
            <person name="Lindquist E."/>
            <person name="Lyon B.R."/>
            <person name="Martin J."/>
            <person name="Mayer C."/>
            <person name="Parker M."/>
            <person name="Quesneville H."/>
            <person name="Raymond J."/>
            <person name="Uhlig C."/>
            <person name="Valentin K.U."/>
            <person name="Worden A.Z."/>
            <person name="Armbrust E.V."/>
            <person name="Bowler C."/>
            <person name="Green B."/>
            <person name="Moulton V."/>
            <person name="Van Oosterhout C."/>
            <person name="Grigoriev I."/>
        </authorList>
    </citation>
    <scope>NUCLEOTIDE SEQUENCE [LARGE SCALE GENOMIC DNA]</scope>
    <source>
        <strain evidence="3 4">CCMP1102</strain>
    </source>
</reference>
<dbReference type="Proteomes" id="UP000095751">
    <property type="component" value="Unassembled WGS sequence"/>
</dbReference>
<evidence type="ECO:0000256" key="2">
    <source>
        <dbReference type="ARBA" id="ARBA00023242"/>
    </source>
</evidence>
<keyword evidence="2" id="KW-0539">Nucleus</keyword>
<dbReference type="AlphaFoldDB" id="A0A1E7EWR5"/>
<dbReference type="InterPro" id="IPR035979">
    <property type="entry name" value="RBD_domain_sf"/>
</dbReference>
<keyword evidence="4" id="KW-1185">Reference proteome</keyword>
<feature type="non-terminal residue" evidence="3">
    <location>
        <position position="154"/>
    </location>
</feature>
<evidence type="ECO:0000256" key="1">
    <source>
        <dbReference type="ARBA" id="ARBA00004123"/>
    </source>
</evidence>
<dbReference type="Gene3D" id="3.30.70.330">
    <property type="match status" value="1"/>
</dbReference>
<name>A0A1E7EWR5_9STRA</name>
<evidence type="ECO:0000313" key="4">
    <source>
        <dbReference type="Proteomes" id="UP000095751"/>
    </source>
</evidence>
<dbReference type="PANTHER" id="PTHR45843">
    <property type="entry name" value="PEPTIDYL-PROLYL CIS-TRANS ISOMERASE-LIKE 4"/>
    <property type="match status" value="1"/>
</dbReference>
<protein>
    <submittedName>
        <fullName evidence="3">Uncharacterized protein</fullName>
    </submittedName>
</protein>
<accession>A0A1E7EWR5</accession>
<dbReference type="OrthoDB" id="2083at2759"/>
<organism evidence="3 4">
    <name type="scientific">Fragilariopsis cylindrus CCMP1102</name>
    <dbReference type="NCBI Taxonomy" id="635003"/>
    <lineage>
        <taxon>Eukaryota</taxon>
        <taxon>Sar</taxon>
        <taxon>Stramenopiles</taxon>
        <taxon>Ochrophyta</taxon>
        <taxon>Bacillariophyta</taxon>
        <taxon>Bacillariophyceae</taxon>
        <taxon>Bacillariophycidae</taxon>
        <taxon>Bacillariales</taxon>
        <taxon>Bacillariaceae</taxon>
        <taxon>Fragilariopsis</taxon>
    </lineage>
</organism>
<dbReference type="EMBL" id="KV784373">
    <property type="protein sequence ID" value="OEU09973.1"/>
    <property type="molecule type" value="Genomic_DNA"/>
</dbReference>
<sequence>VEDDNDVLTKMNSAYCDANGRPYADVRVIRALVIDDPFDDPTGMDQLLYERPPEEIVETRIRADQIDDDNADDEIDLEKIRKQEEERYKREDKSRAVVLEMLGDLPSADMTAPENVLFVCKLNPVTEDDDLDLIFSRFDEKVKADIVRDSKTGA</sequence>
<dbReference type="SUPFAM" id="SSF54928">
    <property type="entry name" value="RNA-binding domain, RBD"/>
    <property type="match status" value="1"/>
</dbReference>
<dbReference type="GO" id="GO:0005634">
    <property type="term" value="C:nucleus"/>
    <property type="evidence" value="ECO:0007669"/>
    <property type="project" value="UniProtKB-SubCell"/>
</dbReference>
<dbReference type="GO" id="GO:0003676">
    <property type="term" value="F:nucleic acid binding"/>
    <property type="evidence" value="ECO:0007669"/>
    <property type="project" value="InterPro"/>
</dbReference>
<dbReference type="InParanoid" id="A0A1E7EWR5"/>
<proteinExistence type="predicted"/>
<dbReference type="InterPro" id="IPR012677">
    <property type="entry name" value="Nucleotide-bd_a/b_plait_sf"/>
</dbReference>
<feature type="non-terminal residue" evidence="3">
    <location>
        <position position="1"/>
    </location>
</feature>
<gene>
    <name evidence="3" type="ORF">FRACYDRAFT_162037</name>
</gene>
<evidence type="ECO:0000313" key="3">
    <source>
        <dbReference type="EMBL" id="OEU09973.1"/>
    </source>
</evidence>
<comment type="subcellular location">
    <subcellularLocation>
        <location evidence="1">Nucleus</location>
    </subcellularLocation>
</comment>
<dbReference type="InterPro" id="IPR035542">
    <property type="entry name" value="CRIP"/>
</dbReference>
<dbReference type="PANTHER" id="PTHR45843:SF1">
    <property type="entry name" value="PEPTIDYL-PROLYL CIS-TRANS ISOMERASE-LIKE 4"/>
    <property type="match status" value="1"/>
</dbReference>